<protein>
    <recommendedName>
        <fullName evidence="4 5">Kynureninase</fullName>
        <ecNumber evidence="4 5">3.7.1.3</ecNumber>
    </recommendedName>
    <alternativeName>
        <fullName evidence="4">L-kynurenine hydrolase</fullName>
    </alternativeName>
</protein>
<comment type="cofactor">
    <cofactor evidence="4 6">
        <name>pyridoxal 5'-phosphate</name>
        <dbReference type="ChEBI" id="CHEBI:597326"/>
    </cofactor>
</comment>
<keyword evidence="1 4" id="KW-0662">Pyridine nucleotide biosynthesis</keyword>
<feature type="modified residue" description="N6-(pyridoxal phosphate)lysine" evidence="4">
    <location>
        <position position="244"/>
    </location>
</feature>
<feature type="binding site" evidence="4">
    <location>
        <position position="301"/>
    </location>
    <ligand>
        <name>pyridoxal 5'-phosphate</name>
        <dbReference type="ChEBI" id="CHEBI:597326"/>
    </ligand>
</feature>
<dbReference type="UniPathway" id="UPA00253">
    <property type="reaction ID" value="UER00329"/>
</dbReference>
<dbReference type="GO" id="GO:0030429">
    <property type="term" value="F:kynureninase activity"/>
    <property type="evidence" value="ECO:0007669"/>
    <property type="project" value="UniProtKB-UniRule"/>
</dbReference>
<dbReference type="GO" id="GO:0019441">
    <property type="term" value="P:L-tryptophan catabolic process to kynurenine"/>
    <property type="evidence" value="ECO:0007669"/>
    <property type="project" value="TreeGrafter"/>
</dbReference>
<evidence type="ECO:0000313" key="7">
    <source>
        <dbReference type="EMBL" id="SKC81359.1"/>
    </source>
</evidence>
<reference evidence="7 8" key="1">
    <citation type="submission" date="2017-02" db="EMBL/GenBank/DDBJ databases">
        <authorList>
            <person name="Peterson S.W."/>
        </authorList>
    </citation>
    <scope>NUCLEOTIDE SEQUENCE [LARGE SCALE GENOMIC DNA]</scope>
    <source>
        <strain evidence="7 8">P15</strain>
    </source>
</reference>
<dbReference type="GO" id="GO:0019805">
    <property type="term" value="P:quinolinate biosynthetic process"/>
    <property type="evidence" value="ECO:0007669"/>
    <property type="project" value="UniProtKB-UniRule"/>
</dbReference>
<keyword evidence="3 4" id="KW-0663">Pyridoxal phosphate</keyword>
<dbReference type="HAMAP" id="MF_01970">
    <property type="entry name" value="Kynureninase"/>
    <property type="match status" value="1"/>
</dbReference>
<evidence type="ECO:0000256" key="6">
    <source>
        <dbReference type="PIRNR" id="PIRNR038800"/>
    </source>
</evidence>
<dbReference type="EMBL" id="FUZV01000002">
    <property type="protein sequence ID" value="SKC81359.1"/>
    <property type="molecule type" value="Genomic_DNA"/>
</dbReference>
<evidence type="ECO:0000256" key="2">
    <source>
        <dbReference type="ARBA" id="ARBA00022801"/>
    </source>
</evidence>
<evidence type="ECO:0000256" key="4">
    <source>
        <dbReference type="HAMAP-Rule" id="MF_01970"/>
    </source>
</evidence>
<dbReference type="OrthoDB" id="9812626at2"/>
<comment type="function">
    <text evidence="4 6">Catalyzes the cleavage of L-kynurenine (L-Kyn) and L-3-hydroxykynurenine (L-3OHKyn) into anthranilic acid (AA) and 3-hydroxyanthranilic acid (3-OHAA), respectively.</text>
</comment>
<dbReference type="InterPro" id="IPR015422">
    <property type="entry name" value="PyrdxlP-dep_Trfase_small"/>
</dbReference>
<feature type="binding site" evidence="4">
    <location>
        <position position="243"/>
    </location>
    <ligand>
        <name>pyridoxal 5'-phosphate</name>
        <dbReference type="ChEBI" id="CHEBI:597326"/>
    </ligand>
</feature>
<dbReference type="UniPathway" id="UPA00334">
    <property type="reaction ID" value="UER00455"/>
</dbReference>
<feature type="binding site" evidence="4">
    <location>
        <position position="273"/>
    </location>
    <ligand>
        <name>pyridoxal 5'-phosphate</name>
        <dbReference type="ChEBI" id="CHEBI:597326"/>
    </ligand>
</feature>
<dbReference type="Proteomes" id="UP000190341">
    <property type="component" value="Unassembled WGS sequence"/>
</dbReference>
<sequence>MTEALSRTHAIALDAADPLRALRNEFLIPKHKHNEQLYFVGNSLGLQPRGARAQVLEVMDKWANEAVEGHFTGASQWMTYHELVREPLARVVGAQPQEVVAMNSLTANLHLMMVSFYRPTRERPAILMEAGAFPSDRHALESQVRFHGFDPATDLIELEADEPNGTISMQAIERAIAEHGHRLALILWPGVQYRTGQAFDLGEIVRLGHAAGAVVGFDLAHAVGNLPLRLHDINADFAVWCHYKYLNSGPGAVAGCFVHTRHADTDRPRFAGWWGHDKHSRFRMGPEFLPTPGAEGWQLSNPPILGLAPLRASLDLFDRAGMEAIRVKSVQITGFLEALIRARIGDVLEIITPAEPSRRGAQLSLRVAGGRERGRELFDYLASVGTLGDWREPDVIRISPAPLYNRYMDVYRFVEEVEAWRGF</sequence>
<evidence type="ECO:0000256" key="5">
    <source>
        <dbReference type="NCBIfam" id="TIGR01814"/>
    </source>
</evidence>
<dbReference type="RefSeq" id="WP_079726015.1">
    <property type="nucleotide sequence ID" value="NZ_BMCL01000001.1"/>
</dbReference>
<keyword evidence="8" id="KW-1185">Reference proteome</keyword>
<dbReference type="AlphaFoldDB" id="A0A1T5M0F7"/>
<evidence type="ECO:0000256" key="3">
    <source>
        <dbReference type="ARBA" id="ARBA00022898"/>
    </source>
</evidence>
<gene>
    <name evidence="4" type="primary">kynU</name>
    <name evidence="7" type="ORF">SAMN06296058_3497</name>
</gene>
<comment type="subunit">
    <text evidence="4 6">Homodimer.</text>
</comment>
<dbReference type="GO" id="GO:0097053">
    <property type="term" value="P:L-kynurenine catabolic process"/>
    <property type="evidence" value="ECO:0007669"/>
    <property type="project" value="UniProtKB-UniRule"/>
</dbReference>
<dbReference type="FunFam" id="3.40.640.10:FF:000031">
    <property type="entry name" value="Kynureninase"/>
    <property type="match status" value="1"/>
</dbReference>
<dbReference type="SUPFAM" id="SSF53383">
    <property type="entry name" value="PLP-dependent transferases"/>
    <property type="match status" value="1"/>
</dbReference>
<proteinExistence type="inferred from homology"/>
<dbReference type="InterPro" id="IPR015421">
    <property type="entry name" value="PyrdxlP-dep_Trfase_major"/>
</dbReference>
<organism evidence="7 8">
    <name type="scientific">Pseudoxanthomonas indica</name>
    <dbReference type="NCBI Taxonomy" id="428993"/>
    <lineage>
        <taxon>Bacteria</taxon>
        <taxon>Pseudomonadati</taxon>
        <taxon>Pseudomonadota</taxon>
        <taxon>Gammaproteobacteria</taxon>
        <taxon>Lysobacterales</taxon>
        <taxon>Lysobacteraceae</taxon>
        <taxon>Pseudoxanthomonas</taxon>
    </lineage>
</organism>
<dbReference type="Gene3D" id="3.90.1150.10">
    <property type="entry name" value="Aspartate Aminotransferase, domain 1"/>
    <property type="match status" value="1"/>
</dbReference>
<feature type="binding site" evidence="4">
    <location>
        <position position="106"/>
    </location>
    <ligand>
        <name>pyridoxal 5'-phosphate</name>
        <dbReference type="ChEBI" id="CHEBI:597326"/>
    </ligand>
</feature>
<comment type="pathway">
    <text evidence="4 6">Amino-acid degradation; L-kynurenine degradation; L-alanine and anthranilate from L-kynurenine: step 1/1.</text>
</comment>
<dbReference type="GO" id="GO:0005737">
    <property type="term" value="C:cytoplasm"/>
    <property type="evidence" value="ECO:0007669"/>
    <property type="project" value="UniProtKB-UniRule"/>
</dbReference>
<comment type="catalytic activity">
    <reaction evidence="4 6">
        <text>L-kynurenine + H2O = anthranilate + L-alanine + H(+)</text>
        <dbReference type="Rhea" id="RHEA:16813"/>
        <dbReference type="ChEBI" id="CHEBI:15377"/>
        <dbReference type="ChEBI" id="CHEBI:15378"/>
        <dbReference type="ChEBI" id="CHEBI:16567"/>
        <dbReference type="ChEBI" id="CHEBI:57959"/>
        <dbReference type="ChEBI" id="CHEBI:57972"/>
        <dbReference type="EC" id="3.7.1.3"/>
    </reaction>
</comment>
<dbReference type="GO" id="GO:0030170">
    <property type="term" value="F:pyridoxal phosphate binding"/>
    <property type="evidence" value="ECO:0007669"/>
    <property type="project" value="UniProtKB-UniRule"/>
</dbReference>
<feature type="binding site" evidence="4">
    <location>
        <position position="221"/>
    </location>
    <ligand>
        <name>pyridoxal 5'-phosphate</name>
        <dbReference type="ChEBI" id="CHEBI:597326"/>
    </ligand>
</feature>
<dbReference type="PIRSF" id="PIRSF038800">
    <property type="entry name" value="KYNU"/>
    <property type="match status" value="1"/>
</dbReference>
<comment type="similarity">
    <text evidence="4 6">Belongs to the kynureninase family.</text>
</comment>
<name>A0A1T5M0F7_9GAMM</name>
<evidence type="ECO:0000256" key="1">
    <source>
        <dbReference type="ARBA" id="ARBA00022642"/>
    </source>
</evidence>
<accession>A0A1T5M0F7</accession>
<dbReference type="STRING" id="428993.SAMN06296058_3497"/>
<feature type="binding site" evidence="4">
    <location>
        <position position="105"/>
    </location>
    <ligand>
        <name>pyridoxal 5'-phosphate</name>
        <dbReference type="ChEBI" id="CHEBI:597326"/>
    </ligand>
</feature>
<dbReference type="NCBIfam" id="TIGR01814">
    <property type="entry name" value="kynureninase"/>
    <property type="match status" value="1"/>
</dbReference>
<keyword evidence="2 4" id="KW-0378">Hydrolase</keyword>
<dbReference type="EC" id="3.7.1.3" evidence="4 5"/>
<dbReference type="GO" id="GO:0043420">
    <property type="term" value="P:anthranilate metabolic process"/>
    <property type="evidence" value="ECO:0007669"/>
    <property type="project" value="TreeGrafter"/>
</dbReference>
<dbReference type="PANTHER" id="PTHR14084">
    <property type="entry name" value="KYNURENINASE"/>
    <property type="match status" value="1"/>
</dbReference>
<comment type="caution">
    <text evidence="4">Lacks conserved residue(s) required for the propagation of feature annotation.</text>
</comment>
<dbReference type="Gene3D" id="3.40.640.10">
    <property type="entry name" value="Type I PLP-dependent aspartate aminotransferase-like (Major domain)"/>
    <property type="match status" value="1"/>
</dbReference>
<dbReference type="InterPro" id="IPR015424">
    <property type="entry name" value="PyrdxlP-dep_Trfase"/>
</dbReference>
<feature type="binding site" evidence="4">
    <location>
        <position position="218"/>
    </location>
    <ligand>
        <name>pyridoxal 5'-phosphate</name>
        <dbReference type="ChEBI" id="CHEBI:597326"/>
    </ligand>
</feature>
<comment type="catalytic activity">
    <reaction evidence="6">
        <text>3-hydroxy-L-kynurenine + H2O = 3-hydroxyanthranilate + L-alanine + H(+)</text>
        <dbReference type="Rhea" id="RHEA:25143"/>
        <dbReference type="ChEBI" id="CHEBI:15377"/>
        <dbReference type="ChEBI" id="CHEBI:15378"/>
        <dbReference type="ChEBI" id="CHEBI:36559"/>
        <dbReference type="ChEBI" id="CHEBI:57972"/>
        <dbReference type="ChEBI" id="CHEBI:58125"/>
        <dbReference type="EC" id="3.7.1.3"/>
    </reaction>
</comment>
<comment type="pathway">
    <text evidence="4 6">Cofactor biosynthesis; NAD(+) biosynthesis; quinolinate from L-kynurenine: step 2/3.</text>
</comment>
<dbReference type="Pfam" id="PF22580">
    <property type="entry name" value="KYNU_C"/>
    <property type="match status" value="1"/>
</dbReference>
<dbReference type="PANTHER" id="PTHR14084:SF0">
    <property type="entry name" value="KYNURENINASE"/>
    <property type="match status" value="1"/>
</dbReference>
<evidence type="ECO:0000313" key="8">
    <source>
        <dbReference type="Proteomes" id="UP000190341"/>
    </source>
</evidence>
<dbReference type="InterPro" id="IPR010111">
    <property type="entry name" value="Kynureninase"/>
</dbReference>
<feature type="binding site" evidence="4">
    <location>
        <begin position="133"/>
        <end position="136"/>
    </location>
    <ligand>
        <name>pyridoxal 5'-phosphate</name>
        <dbReference type="ChEBI" id="CHEBI:597326"/>
    </ligand>
</feature>
<dbReference type="GO" id="GO:0009435">
    <property type="term" value="P:NAD+ biosynthetic process"/>
    <property type="evidence" value="ECO:0007669"/>
    <property type="project" value="UniProtKB-UniRule"/>
</dbReference>